<evidence type="ECO:0000313" key="2">
    <source>
        <dbReference type="EMBL" id="MED7821306.1"/>
    </source>
</evidence>
<dbReference type="Proteomes" id="UP001333996">
    <property type="component" value="Unassembled WGS sequence"/>
</dbReference>
<protein>
    <submittedName>
        <fullName evidence="2">Uncharacterized protein</fullName>
    </submittedName>
</protein>
<feature type="transmembrane region" description="Helical" evidence="1">
    <location>
        <begin position="44"/>
        <end position="63"/>
    </location>
</feature>
<keyword evidence="1" id="KW-0472">Membrane</keyword>
<accession>A0ABU7FAU6</accession>
<keyword evidence="3" id="KW-1185">Reference proteome</keyword>
<keyword evidence="1" id="KW-1133">Transmembrane helix</keyword>
<name>A0ABU7FAU6_9ACTN</name>
<keyword evidence="1" id="KW-0812">Transmembrane</keyword>
<evidence type="ECO:0000313" key="3">
    <source>
        <dbReference type="Proteomes" id="UP001333996"/>
    </source>
</evidence>
<dbReference type="RefSeq" id="WP_329505319.1">
    <property type="nucleotide sequence ID" value="NZ_BAAAYZ010000206.1"/>
</dbReference>
<organism evidence="2 3">
    <name type="scientific">Streptomyces chiangmaiensis</name>
    <dbReference type="NCBI Taxonomy" id="766497"/>
    <lineage>
        <taxon>Bacteria</taxon>
        <taxon>Bacillati</taxon>
        <taxon>Actinomycetota</taxon>
        <taxon>Actinomycetes</taxon>
        <taxon>Kitasatosporales</taxon>
        <taxon>Streptomycetaceae</taxon>
        <taxon>Streptomyces</taxon>
    </lineage>
</organism>
<gene>
    <name evidence="2" type="ORF">VXC91_04715</name>
</gene>
<evidence type="ECO:0000256" key="1">
    <source>
        <dbReference type="SAM" id="Phobius"/>
    </source>
</evidence>
<dbReference type="EMBL" id="JAYWVC010000008">
    <property type="protein sequence ID" value="MED7821306.1"/>
    <property type="molecule type" value="Genomic_DNA"/>
</dbReference>
<proteinExistence type="predicted"/>
<comment type="caution">
    <text evidence="2">The sequence shown here is derived from an EMBL/GenBank/DDBJ whole genome shotgun (WGS) entry which is preliminary data.</text>
</comment>
<sequence>MTFRDIALGDEVGAKVVAEVCPSADRAAGSGGGLAFTGHGGALLVGRVALLALALGVGVVLAVRRRAAA</sequence>
<reference evidence="2" key="1">
    <citation type="submission" date="2024-01" db="EMBL/GenBank/DDBJ databases">
        <title>First draft genome sequence data of TA4-1, the type strain of Gram-positive actinobacterium Streptomyces chiangmaiensis.</title>
        <authorList>
            <person name="Yasawong M."/>
            <person name="Nantapong N."/>
        </authorList>
    </citation>
    <scope>NUCLEOTIDE SEQUENCE</scope>
    <source>
        <strain evidence="2">TA4-1</strain>
    </source>
</reference>